<dbReference type="InterPro" id="IPR011078">
    <property type="entry name" value="PyrdxlP_homeostasis"/>
</dbReference>
<evidence type="ECO:0000256" key="4">
    <source>
        <dbReference type="RuleBase" id="RU004514"/>
    </source>
</evidence>
<dbReference type="GeneID" id="17273200"/>
<reference evidence="6" key="2">
    <citation type="submission" date="2024-10" db="UniProtKB">
        <authorList>
            <consortium name="EnsemblProtists"/>
        </authorList>
    </citation>
    <scope>IDENTIFICATION</scope>
</reference>
<evidence type="ECO:0000256" key="3">
    <source>
        <dbReference type="PIRSR" id="PIRSR004848-1"/>
    </source>
</evidence>
<dbReference type="Proteomes" id="UP000013827">
    <property type="component" value="Unassembled WGS sequence"/>
</dbReference>
<evidence type="ECO:0000313" key="6">
    <source>
        <dbReference type="EnsemblProtists" id="EOD27655"/>
    </source>
</evidence>
<dbReference type="AlphaFoldDB" id="A0A0D3JVX0"/>
<proteinExistence type="inferred from homology"/>
<feature type="domain" description="Alanine racemase N-terminal" evidence="5">
    <location>
        <begin position="10"/>
        <end position="195"/>
    </location>
</feature>
<dbReference type="GO" id="GO:0030170">
    <property type="term" value="F:pyridoxal phosphate binding"/>
    <property type="evidence" value="ECO:0007669"/>
    <property type="project" value="UniProtKB-UniRule"/>
</dbReference>
<comment type="function">
    <text evidence="2">Pyridoxal 5'-phosphate (PLP)-binding protein, which may be involved in intracellular homeostatic regulation of pyridoxal 5'-phosphate (PLP), the active form of vitamin B6.</text>
</comment>
<comment type="similarity">
    <text evidence="2 4">Belongs to the pyridoxal phosphate-binding protein YggS/PROSC family.</text>
</comment>
<dbReference type="Pfam" id="PF01168">
    <property type="entry name" value="Ala_racemase_N"/>
    <property type="match status" value="1"/>
</dbReference>
<dbReference type="KEGG" id="ehx:EMIHUDRAFT_47597"/>
<comment type="cofactor">
    <cofactor evidence="3">
        <name>pyridoxal 5'-phosphate</name>
        <dbReference type="ChEBI" id="CHEBI:597326"/>
    </cofactor>
</comment>
<dbReference type="SUPFAM" id="SSF51419">
    <property type="entry name" value="PLP-binding barrel"/>
    <property type="match status" value="1"/>
</dbReference>
<dbReference type="eggNOG" id="KOG3157">
    <property type="taxonomic scope" value="Eukaryota"/>
</dbReference>
<dbReference type="OMA" id="PLEWHMI"/>
<sequence>LVAVSKTKPVEALREAYDAGVRDFGENYVQELVSKAPQMPSDVRWRFIGKLQSNKAKVPNLVAVETVDSLKLATRLDSALRALERPEPLAVLVQVNTSPWEGTKGGVLAEEAAELAAAVAADCKSLRVAGLMTIGAAGDTGCFAALAACREAVAARLAVPPESLELSMGMSGDFEEAARSGSTSVRVGSSIFGARDYSKAAR</sequence>
<dbReference type="RefSeq" id="XP_005780084.1">
    <property type="nucleotide sequence ID" value="XM_005780027.1"/>
</dbReference>
<evidence type="ECO:0000256" key="1">
    <source>
        <dbReference type="ARBA" id="ARBA00022898"/>
    </source>
</evidence>
<dbReference type="HAMAP" id="MF_02087">
    <property type="entry name" value="PLP_homeostasis"/>
    <property type="match status" value="1"/>
</dbReference>
<dbReference type="GeneID" id="17276125"/>
<dbReference type="PIRSF" id="PIRSF004848">
    <property type="entry name" value="YBL036c_PLPDEIII"/>
    <property type="match status" value="1"/>
</dbReference>
<evidence type="ECO:0000256" key="2">
    <source>
        <dbReference type="HAMAP-Rule" id="MF_03225"/>
    </source>
</evidence>
<name>A0A0D3JVX0_EMIH1</name>
<dbReference type="HOGENOM" id="CLU_059988_2_0_1"/>
<dbReference type="EnsemblProtists" id="EOD27655">
    <property type="protein sequence ID" value="EOD27655"/>
    <property type="gene ID" value="EMIHUDRAFT_45068"/>
</dbReference>
<dbReference type="NCBIfam" id="TIGR00044">
    <property type="entry name" value="YggS family pyridoxal phosphate-dependent enzyme"/>
    <property type="match status" value="1"/>
</dbReference>
<evidence type="ECO:0000259" key="5">
    <source>
        <dbReference type="Pfam" id="PF01168"/>
    </source>
</evidence>
<dbReference type="FunFam" id="3.20.20.10:FF:000018">
    <property type="entry name" value="Pyridoxal phosphate homeostasis protein"/>
    <property type="match status" value="1"/>
</dbReference>
<reference evidence="7" key="1">
    <citation type="journal article" date="2013" name="Nature">
        <title>Pan genome of the phytoplankton Emiliania underpins its global distribution.</title>
        <authorList>
            <person name="Read B.A."/>
            <person name="Kegel J."/>
            <person name="Klute M.J."/>
            <person name="Kuo A."/>
            <person name="Lefebvre S.C."/>
            <person name="Maumus F."/>
            <person name="Mayer C."/>
            <person name="Miller J."/>
            <person name="Monier A."/>
            <person name="Salamov A."/>
            <person name="Young J."/>
            <person name="Aguilar M."/>
            <person name="Claverie J.M."/>
            <person name="Frickenhaus S."/>
            <person name="Gonzalez K."/>
            <person name="Herman E.K."/>
            <person name="Lin Y.C."/>
            <person name="Napier J."/>
            <person name="Ogata H."/>
            <person name="Sarno A.F."/>
            <person name="Shmutz J."/>
            <person name="Schroeder D."/>
            <person name="de Vargas C."/>
            <person name="Verret F."/>
            <person name="von Dassow P."/>
            <person name="Valentin K."/>
            <person name="Van de Peer Y."/>
            <person name="Wheeler G."/>
            <person name="Dacks J.B."/>
            <person name="Delwiche C.F."/>
            <person name="Dyhrman S.T."/>
            <person name="Glockner G."/>
            <person name="John U."/>
            <person name="Richards T."/>
            <person name="Worden A.Z."/>
            <person name="Zhang X."/>
            <person name="Grigoriev I.V."/>
            <person name="Allen A.E."/>
            <person name="Bidle K."/>
            <person name="Borodovsky M."/>
            <person name="Bowler C."/>
            <person name="Brownlee C."/>
            <person name="Cock J.M."/>
            <person name="Elias M."/>
            <person name="Gladyshev V.N."/>
            <person name="Groth M."/>
            <person name="Guda C."/>
            <person name="Hadaegh A."/>
            <person name="Iglesias-Rodriguez M.D."/>
            <person name="Jenkins J."/>
            <person name="Jones B.M."/>
            <person name="Lawson T."/>
            <person name="Leese F."/>
            <person name="Lindquist E."/>
            <person name="Lobanov A."/>
            <person name="Lomsadze A."/>
            <person name="Malik S.B."/>
            <person name="Marsh M.E."/>
            <person name="Mackinder L."/>
            <person name="Mock T."/>
            <person name="Mueller-Roeber B."/>
            <person name="Pagarete A."/>
            <person name="Parker M."/>
            <person name="Probert I."/>
            <person name="Quesneville H."/>
            <person name="Raines C."/>
            <person name="Rensing S.A."/>
            <person name="Riano-Pachon D.M."/>
            <person name="Richier S."/>
            <person name="Rokitta S."/>
            <person name="Shiraiwa Y."/>
            <person name="Soanes D.M."/>
            <person name="van der Giezen M."/>
            <person name="Wahlund T.M."/>
            <person name="Williams B."/>
            <person name="Wilson W."/>
            <person name="Wolfe G."/>
            <person name="Wurch L.L."/>
        </authorList>
    </citation>
    <scope>NUCLEOTIDE SEQUENCE</scope>
</reference>
<keyword evidence="7" id="KW-1185">Reference proteome</keyword>
<accession>A0A0D3JVX0</accession>
<dbReference type="InterPro" id="IPR001608">
    <property type="entry name" value="Ala_racemase_N"/>
</dbReference>
<dbReference type="Gene3D" id="3.20.20.10">
    <property type="entry name" value="Alanine racemase"/>
    <property type="match status" value="1"/>
</dbReference>
<organism evidence="6 7">
    <name type="scientific">Emiliania huxleyi (strain CCMP1516)</name>
    <dbReference type="NCBI Taxonomy" id="280463"/>
    <lineage>
        <taxon>Eukaryota</taxon>
        <taxon>Haptista</taxon>
        <taxon>Haptophyta</taxon>
        <taxon>Prymnesiophyceae</taxon>
        <taxon>Isochrysidales</taxon>
        <taxon>Noelaerhabdaceae</taxon>
        <taxon>Emiliania</taxon>
    </lineage>
</organism>
<dbReference type="PANTHER" id="PTHR10146:SF14">
    <property type="entry name" value="PYRIDOXAL PHOSPHATE HOMEOSTASIS PROTEIN"/>
    <property type="match status" value="1"/>
</dbReference>
<protein>
    <recommendedName>
        <fullName evidence="2">Pyridoxal phosphate homeostasis protein</fullName>
        <shortName evidence="2">PLP homeostasis protein</shortName>
    </recommendedName>
</protein>
<dbReference type="EnsemblProtists" id="EOD30851">
    <property type="protein sequence ID" value="EOD30851"/>
    <property type="gene ID" value="EMIHUDRAFT_47597"/>
</dbReference>
<dbReference type="PANTHER" id="PTHR10146">
    <property type="entry name" value="PROLINE SYNTHETASE CO-TRANSCRIBED BACTERIAL HOMOLOG PROTEIN"/>
    <property type="match status" value="1"/>
</dbReference>
<keyword evidence="1 2" id="KW-0663">Pyridoxal phosphate</keyword>
<dbReference type="InterPro" id="IPR029066">
    <property type="entry name" value="PLP-binding_barrel"/>
</dbReference>
<feature type="modified residue" description="N6-(pyridoxal phosphate)lysine" evidence="2 3">
    <location>
        <position position="6"/>
    </location>
</feature>
<dbReference type="KEGG" id="ehx:EMIHUDRAFT_45068"/>
<dbReference type="STRING" id="2903.R1F6B6"/>
<dbReference type="RefSeq" id="XP_005783280.1">
    <property type="nucleotide sequence ID" value="XM_005783223.1"/>
</dbReference>
<dbReference type="PaxDb" id="2903-EOD27655"/>
<evidence type="ECO:0000313" key="7">
    <source>
        <dbReference type="Proteomes" id="UP000013827"/>
    </source>
</evidence>